<keyword evidence="3 5" id="KW-1133">Transmembrane helix</keyword>
<evidence type="ECO:0000313" key="6">
    <source>
        <dbReference type="EMBL" id="NMN68167.1"/>
    </source>
</evidence>
<feature type="transmembrane region" description="Helical" evidence="5">
    <location>
        <begin position="324"/>
        <end position="344"/>
    </location>
</feature>
<reference evidence="6 7" key="1">
    <citation type="submission" date="2019-07" db="EMBL/GenBank/DDBJ databases">
        <title>SAR11 Genome Evolution.</title>
        <authorList>
            <person name="Giovannoni S."/>
        </authorList>
    </citation>
    <scope>NUCLEOTIDE SEQUENCE [LARGE SCALE GENOMIC DNA]</scope>
    <source>
        <strain evidence="6 7">HTCC9565</strain>
    </source>
</reference>
<dbReference type="EMBL" id="LANA01000002">
    <property type="protein sequence ID" value="NMN68167.1"/>
    <property type="molecule type" value="Genomic_DNA"/>
</dbReference>
<feature type="transmembrane region" description="Helical" evidence="5">
    <location>
        <begin position="113"/>
        <end position="131"/>
    </location>
</feature>
<evidence type="ECO:0000256" key="4">
    <source>
        <dbReference type="ARBA" id="ARBA00023136"/>
    </source>
</evidence>
<keyword evidence="7" id="KW-1185">Reference proteome</keyword>
<accession>A0ABX1T250</accession>
<comment type="similarity">
    <text evidence="5">Belongs to the 4-toluene sulfonate uptake permease (TSUP) (TC 2.A.102) family.</text>
</comment>
<keyword evidence="2 5" id="KW-0812">Transmembrane</keyword>
<sequence>MNIFLPIAEVSVNVIAIFSLSGVVGVLSGLFGVGGGFLMTPFLIFLGVPPTYAVANEANNILATSVSGSTTHYLKNTLDYKMGLMIVLGGIIGTLLGIWTFTYFKGTGKIDIVISLAYMYILAIIGTAMLVEGLGEIDKARKKIITKKKLHVHYWIHGLPLRMRFQKSKLYESAFTPIIIGLIVGFIAAIMGIGGAFILVPAMIYIIGMPTKLIPGTSLFVTIFVSVIVTFLHAFNYGSIDLILVTMLVLGSILGVQIGQKVGESIDSTGIKTLLALLLLLVGIAIAYDTFFAEKTTQEIIKINLNDLNPLSMFVKKLSLEAPILYGLFSIIFAITLGVSAAFIRKFLSNLRKQYFANKFKK</sequence>
<dbReference type="Pfam" id="PF01925">
    <property type="entry name" value="TauE"/>
    <property type="match status" value="1"/>
</dbReference>
<evidence type="ECO:0000256" key="5">
    <source>
        <dbReference type="RuleBase" id="RU363041"/>
    </source>
</evidence>
<keyword evidence="5" id="KW-1003">Cell membrane</keyword>
<organism evidence="6 7">
    <name type="scientific">Pelagibacter ubique</name>
    <dbReference type="NCBI Taxonomy" id="198252"/>
    <lineage>
        <taxon>Bacteria</taxon>
        <taxon>Pseudomonadati</taxon>
        <taxon>Pseudomonadota</taxon>
        <taxon>Alphaproteobacteria</taxon>
        <taxon>Candidatus Pelagibacterales</taxon>
        <taxon>Candidatus Pelagibacteraceae</taxon>
        <taxon>Candidatus Pelagibacter</taxon>
    </lineage>
</organism>
<protein>
    <recommendedName>
        <fullName evidence="5">Probable membrane transporter protein</fullName>
    </recommendedName>
</protein>
<gene>
    <name evidence="6" type="ORF">VP91_00013330</name>
</gene>
<evidence type="ECO:0000256" key="2">
    <source>
        <dbReference type="ARBA" id="ARBA00022692"/>
    </source>
</evidence>
<feature type="transmembrane region" description="Helical" evidence="5">
    <location>
        <begin position="82"/>
        <end position="101"/>
    </location>
</feature>
<evidence type="ECO:0000256" key="1">
    <source>
        <dbReference type="ARBA" id="ARBA00004141"/>
    </source>
</evidence>
<proteinExistence type="inferred from homology"/>
<feature type="transmembrane region" description="Helical" evidence="5">
    <location>
        <begin position="242"/>
        <end position="259"/>
    </location>
</feature>
<keyword evidence="4 5" id="KW-0472">Membrane</keyword>
<feature type="transmembrane region" description="Helical" evidence="5">
    <location>
        <begin position="12"/>
        <end position="39"/>
    </location>
</feature>
<dbReference type="PANTHER" id="PTHR43483">
    <property type="entry name" value="MEMBRANE TRANSPORTER PROTEIN HI_0806-RELATED"/>
    <property type="match status" value="1"/>
</dbReference>
<dbReference type="Proteomes" id="UP001166004">
    <property type="component" value="Unassembled WGS sequence"/>
</dbReference>
<dbReference type="InterPro" id="IPR002781">
    <property type="entry name" value="TM_pro_TauE-like"/>
</dbReference>
<name>A0ABX1T250_PELUQ</name>
<comment type="caution">
    <text evidence="6">The sequence shown here is derived from an EMBL/GenBank/DDBJ whole genome shotgun (WGS) entry which is preliminary data.</text>
</comment>
<evidence type="ECO:0000313" key="7">
    <source>
        <dbReference type="Proteomes" id="UP001166004"/>
    </source>
</evidence>
<feature type="transmembrane region" description="Helical" evidence="5">
    <location>
        <begin position="219"/>
        <end position="236"/>
    </location>
</feature>
<feature type="transmembrane region" description="Helical" evidence="5">
    <location>
        <begin position="271"/>
        <end position="288"/>
    </location>
</feature>
<dbReference type="PANTHER" id="PTHR43483:SF3">
    <property type="entry name" value="MEMBRANE TRANSPORTER PROTEIN HI_0806-RELATED"/>
    <property type="match status" value="1"/>
</dbReference>
<dbReference type="RefSeq" id="WP_169036657.1">
    <property type="nucleotide sequence ID" value="NZ_LANA01000002.1"/>
</dbReference>
<evidence type="ECO:0000256" key="3">
    <source>
        <dbReference type="ARBA" id="ARBA00022989"/>
    </source>
</evidence>
<feature type="transmembrane region" description="Helical" evidence="5">
    <location>
        <begin position="178"/>
        <end position="207"/>
    </location>
</feature>
<comment type="subcellular location">
    <subcellularLocation>
        <location evidence="5">Cell membrane</location>
        <topology evidence="5">Multi-pass membrane protein</topology>
    </subcellularLocation>
    <subcellularLocation>
        <location evidence="1">Membrane</location>
        <topology evidence="1">Multi-pass membrane protein</topology>
    </subcellularLocation>
</comment>